<organism evidence="2 3">
    <name type="scientific">Cymbomonas tetramitiformis</name>
    <dbReference type="NCBI Taxonomy" id="36881"/>
    <lineage>
        <taxon>Eukaryota</taxon>
        <taxon>Viridiplantae</taxon>
        <taxon>Chlorophyta</taxon>
        <taxon>Pyramimonadophyceae</taxon>
        <taxon>Pyramimonadales</taxon>
        <taxon>Pyramimonadaceae</taxon>
        <taxon>Cymbomonas</taxon>
    </lineage>
</organism>
<evidence type="ECO:0000313" key="2">
    <source>
        <dbReference type="EMBL" id="KAK3235908.1"/>
    </source>
</evidence>
<comment type="caution">
    <text evidence="2">The sequence shown here is derived from an EMBL/GenBank/DDBJ whole genome shotgun (WGS) entry which is preliminary data.</text>
</comment>
<reference evidence="2 3" key="1">
    <citation type="journal article" date="2015" name="Genome Biol. Evol.">
        <title>Comparative Genomics of a Bacterivorous Green Alga Reveals Evolutionary Causalities and Consequences of Phago-Mixotrophic Mode of Nutrition.</title>
        <authorList>
            <person name="Burns J.A."/>
            <person name="Paasch A."/>
            <person name="Narechania A."/>
            <person name="Kim E."/>
        </authorList>
    </citation>
    <scope>NUCLEOTIDE SEQUENCE [LARGE SCALE GENOMIC DNA]</scope>
    <source>
        <strain evidence="2 3">PLY_AMNH</strain>
    </source>
</reference>
<name>A0AAE0BHD6_9CHLO</name>
<feature type="compositionally biased region" description="Basic residues" evidence="1">
    <location>
        <begin position="1"/>
        <end position="19"/>
    </location>
</feature>
<gene>
    <name evidence="2" type="ORF">CYMTET_53928</name>
</gene>
<feature type="compositionally biased region" description="Basic and acidic residues" evidence="1">
    <location>
        <begin position="155"/>
        <end position="165"/>
    </location>
</feature>
<proteinExistence type="predicted"/>
<evidence type="ECO:0000256" key="1">
    <source>
        <dbReference type="SAM" id="MobiDB-lite"/>
    </source>
</evidence>
<protein>
    <submittedName>
        <fullName evidence="2">Uncharacterized protein</fullName>
    </submittedName>
</protein>
<sequence length="206" mass="23676">MRQQNHVHTHRQRPRRRSPKTHDLCTEKARWKSTWQEEYPRELLNTGAREAVEVVEDPSLEEPVTSTPEIPQGRGQGRLKRSVEETEEEYLEQMLLDELQLADTPGNRQISGAVGGRGPRLETSGGDLSQHTNAQEAAQEATREEWNMIWEFEEATERPHGRPGDGDVDMPPTCQALPLQASETTQRPRQRAHSRGNNTRRMSRWK</sequence>
<dbReference type="Proteomes" id="UP001190700">
    <property type="component" value="Unassembled WGS sequence"/>
</dbReference>
<accession>A0AAE0BHD6</accession>
<keyword evidence="3" id="KW-1185">Reference proteome</keyword>
<feature type="region of interest" description="Disordered" evidence="1">
    <location>
        <begin position="57"/>
        <end position="79"/>
    </location>
</feature>
<dbReference type="AlphaFoldDB" id="A0AAE0BHD6"/>
<dbReference type="EMBL" id="LGRX02035198">
    <property type="protein sequence ID" value="KAK3235908.1"/>
    <property type="molecule type" value="Genomic_DNA"/>
</dbReference>
<feature type="region of interest" description="Disordered" evidence="1">
    <location>
        <begin position="1"/>
        <end position="27"/>
    </location>
</feature>
<feature type="region of interest" description="Disordered" evidence="1">
    <location>
        <begin position="154"/>
        <end position="206"/>
    </location>
</feature>
<feature type="region of interest" description="Disordered" evidence="1">
    <location>
        <begin position="109"/>
        <end position="142"/>
    </location>
</feature>
<evidence type="ECO:0000313" key="3">
    <source>
        <dbReference type="Proteomes" id="UP001190700"/>
    </source>
</evidence>